<dbReference type="Proteomes" id="UP000029989">
    <property type="component" value="Unassembled WGS sequence"/>
</dbReference>
<dbReference type="EMBL" id="AVPT01000025">
    <property type="protein sequence ID" value="KGM54577.1"/>
    <property type="molecule type" value="Genomic_DNA"/>
</dbReference>
<name>A0A0A0EZJ5_9GAMM</name>
<dbReference type="STRING" id="913325.N799_09110"/>
<protein>
    <recommendedName>
        <fullName evidence="3">STAS/SEC14 domain-containing protein</fullName>
    </recommendedName>
</protein>
<dbReference type="AlphaFoldDB" id="A0A0A0EZJ5"/>
<evidence type="ECO:0008006" key="3">
    <source>
        <dbReference type="Google" id="ProtNLM"/>
    </source>
</evidence>
<comment type="caution">
    <text evidence="1">The sequence shown here is derived from an EMBL/GenBank/DDBJ whole genome shotgun (WGS) entry which is preliminary data.</text>
</comment>
<reference evidence="1 2" key="1">
    <citation type="journal article" date="2015" name="Stand. Genomic Sci.">
        <title>Genomic information of the arsenic-resistant bacterium Lysobacter arseniciresistens type strain ZS79(T) and comparison of Lysobacter draft genomes.</title>
        <authorList>
            <person name="Liu L."/>
            <person name="Zhang S."/>
            <person name="Luo M."/>
            <person name="Wang G."/>
        </authorList>
    </citation>
    <scope>NUCLEOTIDE SEQUENCE [LARGE SCALE GENOMIC DNA]</scope>
    <source>
        <strain evidence="1 2">ZS79</strain>
    </source>
</reference>
<keyword evidence="2" id="KW-1185">Reference proteome</keyword>
<organism evidence="1 2">
    <name type="scientific">Lysobacter arseniciresistens ZS79</name>
    <dbReference type="NCBI Taxonomy" id="913325"/>
    <lineage>
        <taxon>Bacteria</taxon>
        <taxon>Pseudomonadati</taxon>
        <taxon>Pseudomonadota</taxon>
        <taxon>Gammaproteobacteria</taxon>
        <taxon>Lysobacterales</taxon>
        <taxon>Lysobacteraceae</taxon>
        <taxon>Novilysobacter</taxon>
    </lineage>
</organism>
<proteinExistence type="predicted"/>
<dbReference type="eggNOG" id="ENOG5031T1R">
    <property type="taxonomic scope" value="Bacteria"/>
</dbReference>
<evidence type="ECO:0000313" key="2">
    <source>
        <dbReference type="Proteomes" id="UP000029989"/>
    </source>
</evidence>
<accession>A0A0A0EZJ5</accession>
<evidence type="ECO:0000313" key="1">
    <source>
        <dbReference type="EMBL" id="KGM54577.1"/>
    </source>
</evidence>
<sequence>MPDLDREFLIAFSTYDDVLRARVIGVRSLESTVGYWEAIAKELALCRSGGLLLVDELQGEELSASEWKTLVANMLGRGLDGVRIAHVKPFALDQIDYCERSATAAGLVARVFREEAQARRWLAGPGG</sequence>
<gene>
    <name evidence="1" type="ORF">N799_09110</name>
</gene>